<dbReference type="EMBL" id="JAQOSK010000003">
    <property type="protein sequence ID" value="MDC2954512.1"/>
    <property type="molecule type" value="Genomic_DNA"/>
</dbReference>
<accession>A0ABT5FPX9</accession>
<keyword evidence="3" id="KW-0547">Nucleotide-binding</keyword>
<dbReference type="InterPro" id="IPR036890">
    <property type="entry name" value="HATPase_C_sf"/>
</dbReference>
<name>A0ABT5FPX9_9ACTN</name>
<protein>
    <submittedName>
        <fullName evidence="3">ATP-binding protein</fullName>
    </submittedName>
</protein>
<dbReference type="Gene3D" id="3.30.565.10">
    <property type="entry name" value="Histidine kinase-like ATPase, C-terminal domain"/>
    <property type="match status" value="1"/>
</dbReference>
<evidence type="ECO:0000313" key="4">
    <source>
        <dbReference type="Proteomes" id="UP001221328"/>
    </source>
</evidence>
<dbReference type="PANTHER" id="PTHR35526">
    <property type="entry name" value="ANTI-SIGMA-F FACTOR RSBW-RELATED"/>
    <property type="match status" value="1"/>
</dbReference>
<dbReference type="Pfam" id="PF13581">
    <property type="entry name" value="HATPase_c_2"/>
    <property type="match status" value="1"/>
</dbReference>
<sequence>MQGGTLAAPHVTTAAAARDYARSVVRQQWDTASRTAREEDVVDLLLVVSELVTNAIRHGDGLAGFEVAVTAEGIRLAVHDNSDDIPEVAYGSGALPVGHHGHGYGWPLIIRLAREIVIDRRGGGGKTISVLVPLRALP</sequence>
<dbReference type="InterPro" id="IPR003594">
    <property type="entry name" value="HATPase_dom"/>
</dbReference>
<proteinExistence type="predicted"/>
<evidence type="ECO:0000313" key="3">
    <source>
        <dbReference type="EMBL" id="MDC2954512.1"/>
    </source>
</evidence>
<dbReference type="GO" id="GO:0005524">
    <property type="term" value="F:ATP binding"/>
    <property type="evidence" value="ECO:0007669"/>
    <property type="project" value="UniProtKB-KW"/>
</dbReference>
<keyword evidence="3" id="KW-0067">ATP-binding</keyword>
<dbReference type="CDD" id="cd16936">
    <property type="entry name" value="HATPase_RsbW-like"/>
    <property type="match status" value="1"/>
</dbReference>
<dbReference type="PANTHER" id="PTHR35526:SF3">
    <property type="entry name" value="ANTI-SIGMA-F FACTOR RSBW"/>
    <property type="match status" value="1"/>
</dbReference>
<dbReference type="SUPFAM" id="SSF55874">
    <property type="entry name" value="ATPase domain of HSP90 chaperone/DNA topoisomerase II/histidine kinase"/>
    <property type="match status" value="1"/>
</dbReference>
<evidence type="ECO:0000259" key="2">
    <source>
        <dbReference type="Pfam" id="PF13581"/>
    </source>
</evidence>
<dbReference type="InterPro" id="IPR050267">
    <property type="entry name" value="Anti-sigma-factor_SerPK"/>
</dbReference>
<feature type="domain" description="Histidine kinase/HSP90-like ATPase" evidence="2">
    <location>
        <begin position="15"/>
        <end position="129"/>
    </location>
</feature>
<keyword evidence="1" id="KW-0723">Serine/threonine-protein kinase</keyword>
<organism evidence="3 4">
    <name type="scientific">Streptomyces gilvifuscus</name>
    <dbReference type="NCBI Taxonomy" id="1550617"/>
    <lineage>
        <taxon>Bacteria</taxon>
        <taxon>Bacillati</taxon>
        <taxon>Actinomycetota</taxon>
        <taxon>Actinomycetes</taxon>
        <taxon>Kitasatosporales</taxon>
        <taxon>Streptomycetaceae</taxon>
        <taxon>Streptomyces</taxon>
    </lineage>
</organism>
<keyword evidence="1" id="KW-0418">Kinase</keyword>
<reference evidence="3 4" key="1">
    <citation type="journal article" date="2015" name="Int. J. Syst. Evol. Microbiol.">
        <title>Streptomyces gilvifuscus sp. nov., an actinomycete that produces antibacterial compounds isolated from soil.</title>
        <authorList>
            <person name="Nguyen T.M."/>
            <person name="Kim J."/>
        </authorList>
    </citation>
    <scope>NUCLEOTIDE SEQUENCE [LARGE SCALE GENOMIC DNA]</scope>
    <source>
        <strain evidence="3 4">T113</strain>
    </source>
</reference>
<comment type="caution">
    <text evidence="3">The sequence shown here is derived from an EMBL/GenBank/DDBJ whole genome shotgun (WGS) entry which is preliminary data.</text>
</comment>
<keyword evidence="1" id="KW-0808">Transferase</keyword>
<gene>
    <name evidence="3" type="ORF">PO587_08580</name>
</gene>
<evidence type="ECO:0000256" key="1">
    <source>
        <dbReference type="ARBA" id="ARBA00022527"/>
    </source>
</evidence>
<dbReference type="Proteomes" id="UP001221328">
    <property type="component" value="Unassembled WGS sequence"/>
</dbReference>
<keyword evidence="4" id="KW-1185">Reference proteome</keyword>